<dbReference type="EnsemblMetazoa" id="ASIC011913-RA">
    <property type="protein sequence ID" value="ASIC011913-PA"/>
    <property type="gene ID" value="ASIC011913"/>
</dbReference>
<keyword evidence="3" id="KW-1185">Reference proteome</keyword>
<dbReference type="GO" id="GO:0016874">
    <property type="term" value="F:ligase activity"/>
    <property type="evidence" value="ECO:0007669"/>
    <property type="project" value="UniProtKB-KW"/>
</dbReference>
<evidence type="ECO:0000313" key="1">
    <source>
        <dbReference type="EMBL" id="KFB44079.1"/>
    </source>
</evidence>
<reference evidence="1 3" key="1">
    <citation type="journal article" date="2014" name="BMC Genomics">
        <title>Genome sequence of Anopheles sinensis provides insight into genetics basis of mosquito competence for malaria parasites.</title>
        <authorList>
            <person name="Zhou D."/>
            <person name="Zhang D."/>
            <person name="Ding G."/>
            <person name="Shi L."/>
            <person name="Hou Q."/>
            <person name="Ye Y."/>
            <person name="Xu Y."/>
            <person name="Zhou H."/>
            <person name="Xiong C."/>
            <person name="Li S."/>
            <person name="Yu J."/>
            <person name="Hong S."/>
            <person name="Yu X."/>
            <person name="Zou P."/>
            <person name="Chen C."/>
            <person name="Chang X."/>
            <person name="Wang W."/>
            <person name="Lv Y."/>
            <person name="Sun Y."/>
            <person name="Ma L."/>
            <person name="Shen B."/>
            <person name="Zhu C."/>
        </authorList>
    </citation>
    <scope>NUCLEOTIDE SEQUENCE [LARGE SCALE GENOMIC DNA]</scope>
</reference>
<name>A0A084W1I5_ANOSI</name>
<keyword evidence="1" id="KW-0436">Ligase</keyword>
<accession>A0A084W1I5</accession>
<protein>
    <submittedName>
        <fullName evidence="1 2">AMP-dependent synthetase and ligase</fullName>
    </submittedName>
</protein>
<evidence type="ECO:0000313" key="2">
    <source>
        <dbReference type="EnsemblMetazoa" id="ASIC011913-PA"/>
    </source>
</evidence>
<dbReference type="AlphaFoldDB" id="A0A084W1I5"/>
<sequence>MIVPGCGAKQSELIRIVDASKVTSRTLAAHCRTHMMAYCLPSATSTTTTTATGFPFGEQCLNHDTTEGSSLAPPQKVALKSFVVLNRANRAPCDDD</sequence>
<reference evidence="2" key="2">
    <citation type="submission" date="2020-05" db="UniProtKB">
        <authorList>
            <consortium name="EnsemblMetazoa"/>
        </authorList>
    </citation>
    <scope>IDENTIFICATION</scope>
</reference>
<dbReference type="Proteomes" id="UP000030765">
    <property type="component" value="Unassembled WGS sequence"/>
</dbReference>
<dbReference type="EMBL" id="ATLV01019349">
    <property type="status" value="NOT_ANNOTATED_CDS"/>
    <property type="molecule type" value="Genomic_DNA"/>
</dbReference>
<dbReference type="VEuPathDB" id="VectorBase:ASIC011913"/>
<dbReference type="EMBL" id="KE525268">
    <property type="protein sequence ID" value="KFB44079.1"/>
    <property type="molecule type" value="Genomic_DNA"/>
</dbReference>
<proteinExistence type="predicted"/>
<evidence type="ECO:0000313" key="3">
    <source>
        <dbReference type="Proteomes" id="UP000030765"/>
    </source>
</evidence>
<gene>
    <name evidence="1" type="ORF">ZHAS_00011913</name>
</gene>
<organism evidence="1">
    <name type="scientific">Anopheles sinensis</name>
    <name type="common">Mosquito</name>
    <dbReference type="NCBI Taxonomy" id="74873"/>
    <lineage>
        <taxon>Eukaryota</taxon>
        <taxon>Metazoa</taxon>
        <taxon>Ecdysozoa</taxon>
        <taxon>Arthropoda</taxon>
        <taxon>Hexapoda</taxon>
        <taxon>Insecta</taxon>
        <taxon>Pterygota</taxon>
        <taxon>Neoptera</taxon>
        <taxon>Endopterygota</taxon>
        <taxon>Diptera</taxon>
        <taxon>Nematocera</taxon>
        <taxon>Culicoidea</taxon>
        <taxon>Culicidae</taxon>
        <taxon>Anophelinae</taxon>
        <taxon>Anopheles</taxon>
    </lineage>
</organism>